<dbReference type="RefSeq" id="WP_267846058.1">
    <property type="nucleotide sequence ID" value="NZ_JAPMXC010000001.1"/>
</dbReference>
<gene>
    <name evidence="1" type="ORF">OVY01_04800</name>
</gene>
<organism evidence="1 2">
    <name type="scientific">Robbsia betulipollinis</name>
    <dbReference type="NCBI Taxonomy" id="2981849"/>
    <lineage>
        <taxon>Bacteria</taxon>
        <taxon>Pseudomonadati</taxon>
        <taxon>Pseudomonadota</taxon>
        <taxon>Betaproteobacteria</taxon>
        <taxon>Burkholderiales</taxon>
        <taxon>Burkholderiaceae</taxon>
        <taxon>Robbsia</taxon>
    </lineage>
</organism>
<dbReference type="Proteomes" id="UP001082899">
    <property type="component" value="Unassembled WGS sequence"/>
</dbReference>
<evidence type="ECO:0000313" key="2">
    <source>
        <dbReference type="Proteomes" id="UP001082899"/>
    </source>
</evidence>
<comment type="caution">
    <text evidence="1">The sequence shown here is derived from an EMBL/GenBank/DDBJ whole genome shotgun (WGS) entry which is preliminary data.</text>
</comment>
<name>A0ABT3ZJ83_9BURK</name>
<dbReference type="EMBL" id="JAPMXC010000001">
    <property type="protein sequence ID" value="MCY0386566.1"/>
    <property type="molecule type" value="Genomic_DNA"/>
</dbReference>
<accession>A0ABT3ZJ83</accession>
<protein>
    <submittedName>
        <fullName evidence="1">Uncharacterized protein</fullName>
    </submittedName>
</protein>
<proteinExistence type="predicted"/>
<reference evidence="1" key="1">
    <citation type="submission" date="2022-11" db="EMBL/GenBank/DDBJ databases">
        <title>Robbsia betulipollinis sp. nov., isolated from pollen of birch (Betula pendula).</title>
        <authorList>
            <person name="Shi H."/>
            <person name="Ambika Manirajan B."/>
            <person name="Ratering S."/>
            <person name="Geissler-Plaum R."/>
            <person name="Schnell S."/>
        </authorList>
    </citation>
    <scope>NUCLEOTIDE SEQUENCE</scope>
    <source>
        <strain evidence="1">Bb-Pol-6</strain>
    </source>
</reference>
<evidence type="ECO:0000313" key="1">
    <source>
        <dbReference type="EMBL" id="MCY0386566.1"/>
    </source>
</evidence>
<sequence>MQETIALPRTIGSTTLVKLDAGKDLHIFLIDADLPLFNVRFGQLKFFANADQLRQQVTAYREAGTGEMPVPTWKWQFDSGFEKSIDGKADKGWRLLDV</sequence>
<keyword evidence="2" id="KW-1185">Reference proteome</keyword>